<name>A0A0F9CXG6_9ZZZZ</name>
<gene>
    <name evidence="1" type="ORF">LCGC14_2268990</name>
</gene>
<proteinExistence type="predicted"/>
<evidence type="ECO:0000313" key="1">
    <source>
        <dbReference type="EMBL" id="KKL54073.1"/>
    </source>
</evidence>
<accession>A0A0F9CXG6</accession>
<organism evidence="1">
    <name type="scientific">marine sediment metagenome</name>
    <dbReference type="NCBI Taxonomy" id="412755"/>
    <lineage>
        <taxon>unclassified sequences</taxon>
        <taxon>metagenomes</taxon>
        <taxon>ecological metagenomes</taxon>
    </lineage>
</organism>
<dbReference type="AlphaFoldDB" id="A0A0F9CXG6"/>
<reference evidence="1" key="1">
    <citation type="journal article" date="2015" name="Nature">
        <title>Complex archaea that bridge the gap between prokaryotes and eukaryotes.</title>
        <authorList>
            <person name="Spang A."/>
            <person name="Saw J.H."/>
            <person name="Jorgensen S.L."/>
            <person name="Zaremba-Niedzwiedzka K."/>
            <person name="Martijn J."/>
            <person name="Lind A.E."/>
            <person name="van Eijk R."/>
            <person name="Schleper C."/>
            <person name="Guy L."/>
            <person name="Ettema T.J."/>
        </authorList>
    </citation>
    <scope>NUCLEOTIDE SEQUENCE</scope>
</reference>
<dbReference type="EMBL" id="LAZR01031329">
    <property type="protein sequence ID" value="KKL54073.1"/>
    <property type="molecule type" value="Genomic_DNA"/>
</dbReference>
<sequence>MDKLIDGHRLAILDGRVAVWADTSKCGHSHDNGDDRFLIRWGYGKVDGTPHPEYADLPKISGFQCVGELYPNTITEADAGWEEASQWVREVSNTVL</sequence>
<protein>
    <submittedName>
        <fullName evidence="1">Uncharacterized protein</fullName>
    </submittedName>
</protein>
<comment type="caution">
    <text evidence="1">The sequence shown here is derived from an EMBL/GenBank/DDBJ whole genome shotgun (WGS) entry which is preliminary data.</text>
</comment>